<sequence length="58" mass="6361">MNEPFRDPGLPLAARVADLRDRLTPEEKVGLPHQYQAPVPRLGVEGFRTGTEALHGLA</sequence>
<evidence type="ECO:0000313" key="2">
    <source>
        <dbReference type="EMBL" id="NYF39941.1"/>
    </source>
</evidence>
<dbReference type="Gene3D" id="3.20.20.300">
    <property type="entry name" value="Glycoside hydrolase, family 3, N-terminal domain"/>
    <property type="match status" value="1"/>
</dbReference>
<gene>
    <name evidence="2" type="ORF">HDA43_002100</name>
</gene>
<evidence type="ECO:0000313" key="3">
    <source>
        <dbReference type="Proteomes" id="UP000576393"/>
    </source>
</evidence>
<dbReference type="AlphaFoldDB" id="A0A852V1A9"/>
<dbReference type="SUPFAM" id="SSF51445">
    <property type="entry name" value="(Trans)glycosidases"/>
    <property type="match status" value="1"/>
</dbReference>
<dbReference type="InterPro" id="IPR017853">
    <property type="entry name" value="GH"/>
</dbReference>
<organism evidence="2 3">
    <name type="scientific">Streptosporangium sandarakinum</name>
    <dbReference type="NCBI Taxonomy" id="1260955"/>
    <lineage>
        <taxon>Bacteria</taxon>
        <taxon>Bacillati</taxon>
        <taxon>Actinomycetota</taxon>
        <taxon>Actinomycetes</taxon>
        <taxon>Streptosporangiales</taxon>
        <taxon>Streptosporangiaceae</taxon>
        <taxon>Streptosporangium</taxon>
    </lineage>
</organism>
<dbReference type="GO" id="GO:0005975">
    <property type="term" value="P:carbohydrate metabolic process"/>
    <property type="evidence" value="ECO:0007669"/>
    <property type="project" value="InterPro"/>
</dbReference>
<comment type="caution">
    <text evidence="2">The sequence shown here is derived from an EMBL/GenBank/DDBJ whole genome shotgun (WGS) entry which is preliminary data.</text>
</comment>
<reference evidence="2 3" key="1">
    <citation type="submission" date="2020-07" db="EMBL/GenBank/DDBJ databases">
        <title>Sequencing the genomes of 1000 actinobacteria strains.</title>
        <authorList>
            <person name="Klenk H.-P."/>
        </authorList>
    </citation>
    <scope>NUCLEOTIDE SEQUENCE [LARGE SCALE GENOMIC DNA]</scope>
    <source>
        <strain evidence="2 3">DSM 45763</strain>
    </source>
</reference>
<dbReference type="GO" id="GO:0004553">
    <property type="term" value="F:hydrolase activity, hydrolyzing O-glycosyl compounds"/>
    <property type="evidence" value="ECO:0007669"/>
    <property type="project" value="InterPro"/>
</dbReference>
<keyword evidence="3" id="KW-1185">Reference proteome</keyword>
<keyword evidence="1" id="KW-0378">Hydrolase</keyword>
<name>A0A852V1A9_9ACTN</name>
<accession>A0A852V1A9</accession>
<dbReference type="Proteomes" id="UP000576393">
    <property type="component" value="Unassembled WGS sequence"/>
</dbReference>
<dbReference type="EMBL" id="JACCCO010000001">
    <property type="protein sequence ID" value="NYF39941.1"/>
    <property type="molecule type" value="Genomic_DNA"/>
</dbReference>
<dbReference type="InterPro" id="IPR036962">
    <property type="entry name" value="Glyco_hydro_3_N_sf"/>
</dbReference>
<dbReference type="RefSeq" id="WP_179817691.1">
    <property type="nucleotide sequence ID" value="NZ_JACCCO010000001.1"/>
</dbReference>
<protein>
    <submittedName>
        <fullName evidence="2">Uncharacterized protein</fullName>
    </submittedName>
</protein>
<proteinExistence type="predicted"/>
<evidence type="ECO:0000256" key="1">
    <source>
        <dbReference type="ARBA" id="ARBA00022801"/>
    </source>
</evidence>